<protein>
    <submittedName>
        <fullName evidence="1">Uncharacterized protein</fullName>
    </submittedName>
</protein>
<keyword evidence="2" id="KW-1185">Reference proteome</keyword>
<dbReference type="AlphaFoldDB" id="A0A165HXF0"/>
<accession>A0A165HXF0</accession>
<feature type="non-terminal residue" evidence="1">
    <location>
        <position position="63"/>
    </location>
</feature>
<name>A0A165HXF0_EXIGL</name>
<evidence type="ECO:0000313" key="1">
    <source>
        <dbReference type="EMBL" id="KZV92596.1"/>
    </source>
</evidence>
<dbReference type="InParanoid" id="A0A165HXF0"/>
<dbReference type="EMBL" id="KV426005">
    <property type="protein sequence ID" value="KZV92596.1"/>
    <property type="molecule type" value="Genomic_DNA"/>
</dbReference>
<dbReference type="Proteomes" id="UP000077266">
    <property type="component" value="Unassembled WGS sequence"/>
</dbReference>
<reference evidence="1 2" key="1">
    <citation type="journal article" date="2016" name="Mol. Biol. Evol.">
        <title>Comparative Genomics of Early-Diverging Mushroom-Forming Fungi Provides Insights into the Origins of Lignocellulose Decay Capabilities.</title>
        <authorList>
            <person name="Nagy L.G."/>
            <person name="Riley R."/>
            <person name="Tritt A."/>
            <person name="Adam C."/>
            <person name="Daum C."/>
            <person name="Floudas D."/>
            <person name="Sun H."/>
            <person name="Yadav J.S."/>
            <person name="Pangilinan J."/>
            <person name="Larsson K.H."/>
            <person name="Matsuura K."/>
            <person name="Barry K."/>
            <person name="Labutti K."/>
            <person name="Kuo R."/>
            <person name="Ohm R.A."/>
            <person name="Bhattacharya S.S."/>
            <person name="Shirouzu T."/>
            <person name="Yoshinaga Y."/>
            <person name="Martin F.M."/>
            <person name="Grigoriev I.V."/>
            <person name="Hibbett D.S."/>
        </authorList>
    </citation>
    <scope>NUCLEOTIDE SEQUENCE [LARGE SCALE GENOMIC DNA]</scope>
    <source>
        <strain evidence="1 2">HHB12029</strain>
    </source>
</reference>
<organism evidence="1 2">
    <name type="scientific">Exidia glandulosa HHB12029</name>
    <dbReference type="NCBI Taxonomy" id="1314781"/>
    <lineage>
        <taxon>Eukaryota</taxon>
        <taxon>Fungi</taxon>
        <taxon>Dikarya</taxon>
        <taxon>Basidiomycota</taxon>
        <taxon>Agaricomycotina</taxon>
        <taxon>Agaricomycetes</taxon>
        <taxon>Auriculariales</taxon>
        <taxon>Exidiaceae</taxon>
        <taxon>Exidia</taxon>
    </lineage>
</organism>
<proteinExistence type="predicted"/>
<evidence type="ECO:0000313" key="2">
    <source>
        <dbReference type="Proteomes" id="UP000077266"/>
    </source>
</evidence>
<gene>
    <name evidence="1" type="ORF">EXIGLDRAFT_718158</name>
</gene>
<sequence length="63" mass="7328">MAPDNGDLMHDNQSGFGDNDIDMKYIDYDFDDMDYRAWSDEDFALQHSAEDRLDVIMHSVEHG</sequence>